<dbReference type="GO" id="GO:0019563">
    <property type="term" value="P:glycerol catabolic process"/>
    <property type="evidence" value="ECO:0007669"/>
    <property type="project" value="TreeGrafter"/>
</dbReference>
<evidence type="ECO:0000256" key="11">
    <source>
        <dbReference type="ARBA" id="ARBA00045490"/>
    </source>
</evidence>
<dbReference type="GO" id="GO:0004371">
    <property type="term" value="F:glycerone kinase activity"/>
    <property type="evidence" value="ECO:0007669"/>
    <property type="project" value="UniProtKB-EC"/>
</dbReference>
<dbReference type="SUPFAM" id="SSF82549">
    <property type="entry name" value="DAK1/DegV-like"/>
    <property type="match status" value="1"/>
</dbReference>
<evidence type="ECO:0000256" key="15">
    <source>
        <dbReference type="ARBA" id="ARBA00048898"/>
    </source>
</evidence>
<gene>
    <name evidence="18" type="ORF">B4U80_07779</name>
</gene>
<comment type="catalytic activity">
    <reaction evidence="15">
        <text>dihydroxyacetone + ATP = dihydroxyacetone phosphate + ADP + H(+)</text>
        <dbReference type="Rhea" id="RHEA:15773"/>
        <dbReference type="ChEBI" id="CHEBI:15378"/>
        <dbReference type="ChEBI" id="CHEBI:16016"/>
        <dbReference type="ChEBI" id="CHEBI:30616"/>
        <dbReference type="ChEBI" id="CHEBI:57642"/>
        <dbReference type="ChEBI" id="CHEBI:456216"/>
        <dbReference type="EC" id="2.7.1.29"/>
    </reaction>
</comment>
<keyword evidence="9" id="KW-0170">Cobalt</keyword>
<comment type="function">
    <text evidence="11">Catalyzes both the phosphorylation of dihydroxyacetone and of glyceraldehyde, and the splitting of ribonucleoside diphosphate-X compounds among which FAD is the best substrate. Represses IFIH1-mediated cellular antiviral response.</text>
</comment>
<dbReference type="PANTHER" id="PTHR28629:SF4">
    <property type="entry name" value="TRIOKINASE_FMN CYCLASE"/>
    <property type="match status" value="1"/>
</dbReference>
<keyword evidence="6" id="KW-0547">Nucleotide-binding</keyword>
<sequence length="384" mass="42163">TELESFSKCIHTINVALTACNIPGVGMSFKLPKDQIEVGLGLHGEAGIRRTNMLTTPVHFGTAIFINNLGGLTVMEINILCKETLTYVQQKGFVVERIVSEMFATSFNMAGVSITVLEVDALLIKLLDARAVCEVWQAKCNIKRAPNKNPFLLTSKSVKDEENENEKLDSKLELPFGKDFFIVATREVRKRLLKNEAYLNELDRVGGDSDCGSTLAKGCNAVIKALDANSLRPSFTQLARISESAMGGTSGAVYSQLFSAAAREVTSISKTASRVDFWLKCVTRAINKISEYGQAKVGDRTMLDALNAVRLVFEQNKYLTDFSFIARQLTRDVEAATKAKATMELKAGRAAYVDAILVTEPDPGAAAVSIWVKALVMKYNEFYK</sequence>
<comment type="subunit">
    <text evidence="12">Homodimer. Interacts with IFIH1 (via the CARD domains), the interaction is inhibited by viral infection.</text>
</comment>
<evidence type="ECO:0000256" key="6">
    <source>
        <dbReference type="ARBA" id="ARBA00022741"/>
    </source>
</evidence>
<dbReference type="GO" id="GO:0005524">
    <property type="term" value="F:ATP binding"/>
    <property type="evidence" value="ECO:0007669"/>
    <property type="project" value="UniProtKB-KW"/>
</dbReference>
<dbReference type="OrthoDB" id="1724672at2759"/>
<dbReference type="SMART" id="SM01120">
    <property type="entry name" value="Dak2"/>
    <property type="match status" value="1"/>
</dbReference>
<comment type="catalytic activity">
    <reaction evidence="13">
        <text>D-glyceraldehyde + ATP = D-glyceraldehyde 3-phosphate + ADP + H(+)</text>
        <dbReference type="Rhea" id="RHEA:13941"/>
        <dbReference type="ChEBI" id="CHEBI:15378"/>
        <dbReference type="ChEBI" id="CHEBI:17378"/>
        <dbReference type="ChEBI" id="CHEBI:30616"/>
        <dbReference type="ChEBI" id="CHEBI:59776"/>
        <dbReference type="ChEBI" id="CHEBI:456216"/>
        <dbReference type="EC" id="2.7.1.28"/>
    </reaction>
</comment>
<proteinExistence type="predicted"/>
<dbReference type="Gene3D" id="3.30.1180.20">
    <property type="entry name" value="Dihydroxyacetone kinase, domain 2"/>
    <property type="match status" value="2"/>
</dbReference>
<feature type="non-terminal residue" evidence="18">
    <location>
        <position position="1"/>
    </location>
</feature>
<evidence type="ECO:0000256" key="1">
    <source>
        <dbReference type="ARBA" id="ARBA00012107"/>
    </source>
</evidence>
<name>A0A443RX49_9ACAR</name>
<dbReference type="GO" id="GO:0034012">
    <property type="term" value="F:FAD-AMP lyase (cyclizing) activity"/>
    <property type="evidence" value="ECO:0007669"/>
    <property type="project" value="UniProtKB-EC"/>
</dbReference>
<keyword evidence="7 18" id="KW-0418">Kinase</keyword>
<dbReference type="PROSITE" id="PS51480">
    <property type="entry name" value="DHAL"/>
    <property type="match status" value="1"/>
</dbReference>
<dbReference type="EMBL" id="NCKV01021300">
    <property type="protein sequence ID" value="RWS19947.1"/>
    <property type="molecule type" value="Genomic_DNA"/>
</dbReference>
<dbReference type="Pfam" id="PF02733">
    <property type="entry name" value="Dak1"/>
    <property type="match status" value="1"/>
</dbReference>
<dbReference type="Gene3D" id="1.25.40.340">
    <property type="match status" value="1"/>
</dbReference>
<evidence type="ECO:0000256" key="10">
    <source>
        <dbReference type="ARBA" id="ARBA00032426"/>
    </source>
</evidence>
<dbReference type="STRING" id="299467.A0A443RX49"/>
<organism evidence="18 19">
    <name type="scientific">Leptotrombidium deliense</name>
    <dbReference type="NCBI Taxonomy" id="299467"/>
    <lineage>
        <taxon>Eukaryota</taxon>
        <taxon>Metazoa</taxon>
        <taxon>Ecdysozoa</taxon>
        <taxon>Arthropoda</taxon>
        <taxon>Chelicerata</taxon>
        <taxon>Arachnida</taxon>
        <taxon>Acari</taxon>
        <taxon>Acariformes</taxon>
        <taxon>Trombidiformes</taxon>
        <taxon>Prostigmata</taxon>
        <taxon>Anystina</taxon>
        <taxon>Parasitengona</taxon>
        <taxon>Trombiculoidea</taxon>
        <taxon>Trombiculidae</taxon>
        <taxon>Leptotrombidium</taxon>
    </lineage>
</organism>
<reference evidence="18 19" key="1">
    <citation type="journal article" date="2018" name="Gigascience">
        <title>Genomes of trombidid mites reveal novel predicted allergens and laterally-transferred genes associated with secondary metabolism.</title>
        <authorList>
            <person name="Dong X."/>
            <person name="Chaisiri K."/>
            <person name="Xia D."/>
            <person name="Armstrong S.D."/>
            <person name="Fang Y."/>
            <person name="Donnelly M.J."/>
            <person name="Kadowaki T."/>
            <person name="McGarry J.W."/>
            <person name="Darby A.C."/>
            <person name="Makepeace B.L."/>
        </authorList>
    </citation>
    <scope>NUCLEOTIDE SEQUENCE [LARGE SCALE GENOMIC DNA]</scope>
    <source>
        <strain evidence="18">UoL-UT</strain>
    </source>
</reference>
<dbReference type="EC" id="4.6.1.15" evidence="3"/>
<evidence type="ECO:0000256" key="4">
    <source>
        <dbReference type="ARBA" id="ARBA00018932"/>
    </source>
</evidence>
<evidence type="ECO:0000256" key="13">
    <source>
        <dbReference type="ARBA" id="ARBA00047974"/>
    </source>
</evidence>
<dbReference type="GO" id="GO:0005829">
    <property type="term" value="C:cytosol"/>
    <property type="evidence" value="ECO:0007669"/>
    <property type="project" value="TreeGrafter"/>
</dbReference>
<keyword evidence="5" id="KW-0808">Transferase</keyword>
<accession>A0A443RX49</accession>
<dbReference type="EC" id="2.7.1.28" evidence="2"/>
<dbReference type="SUPFAM" id="SSF101473">
    <property type="entry name" value="DhaL-like"/>
    <property type="match status" value="1"/>
</dbReference>
<dbReference type="EC" id="2.7.1.29" evidence="1"/>
<dbReference type="InterPro" id="IPR004007">
    <property type="entry name" value="DhaL_dom"/>
</dbReference>
<protein>
    <recommendedName>
        <fullName evidence="4">Triokinase/FMN cyclase</fullName>
        <ecNumber evidence="2">2.7.1.28</ecNumber>
        <ecNumber evidence="1">2.7.1.29</ecNumber>
        <ecNumber evidence="3">4.6.1.15</ecNumber>
    </recommendedName>
    <alternativeName>
        <fullName evidence="10">Bifunctional ATP-dependent dihydroxyacetone kinase/FAD-AMP lyase (cyclizing)</fullName>
    </alternativeName>
</protein>
<dbReference type="PANTHER" id="PTHR28629">
    <property type="entry name" value="TRIOKINASE/FMN CYCLASE"/>
    <property type="match status" value="1"/>
</dbReference>
<evidence type="ECO:0000256" key="14">
    <source>
        <dbReference type="ARBA" id="ARBA00048526"/>
    </source>
</evidence>
<feature type="domain" description="DhaK" evidence="17">
    <location>
        <begin position="1"/>
        <end position="136"/>
    </location>
</feature>
<evidence type="ECO:0000313" key="19">
    <source>
        <dbReference type="Proteomes" id="UP000288716"/>
    </source>
</evidence>
<keyword evidence="8" id="KW-0067">ATP-binding</keyword>
<feature type="domain" description="DhaL" evidence="16">
    <location>
        <begin position="179"/>
        <end position="377"/>
    </location>
</feature>
<comment type="caution">
    <text evidence="18">The sequence shown here is derived from an EMBL/GenBank/DDBJ whole genome shotgun (WGS) entry which is preliminary data.</text>
</comment>
<evidence type="ECO:0000256" key="5">
    <source>
        <dbReference type="ARBA" id="ARBA00022679"/>
    </source>
</evidence>
<evidence type="ECO:0000256" key="8">
    <source>
        <dbReference type="ARBA" id="ARBA00022840"/>
    </source>
</evidence>
<evidence type="ECO:0000259" key="16">
    <source>
        <dbReference type="PROSITE" id="PS51480"/>
    </source>
</evidence>
<evidence type="ECO:0000256" key="2">
    <source>
        <dbReference type="ARBA" id="ARBA00012110"/>
    </source>
</evidence>
<dbReference type="Pfam" id="PF02734">
    <property type="entry name" value="Dak2"/>
    <property type="match status" value="1"/>
</dbReference>
<evidence type="ECO:0000259" key="17">
    <source>
        <dbReference type="PROSITE" id="PS51481"/>
    </source>
</evidence>
<dbReference type="FunFam" id="1.25.40.340:FF:000002">
    <property type="entry name" value="Dihydroxyacetone kinase, L subunit"/>
    <property type="match status" value="1"/>
</dbReference>
<dbReference type="InterPro" id="IPR036117">
    <property type="entry name" value="DhaL_dom_sf"/>
</dbReference>
<dbReference type="Proteomes" id="UP000288716">
    <property type="component" value="Unassembled WGS sequence"/>
</dbReference>
<keyword evidence="19" id="KW-1185">Reference proteome</keyword>
<dbReference type="InterPro" id="IPR004006">
    <property type="entry name" value="DhaK_dom"/>
</dbReference>
<evidence type="ECO:0000256" key="9">
    <source>
        <dbReference type="ARBA" id="ARBA00023285"/>
    </source>
</evidence>
<dbReference type="InterPro" id="IPR050861">
    <property type="entry name" value="Dihydroxyacetone_Kinase"/>
</dbReference>
<dbReference type="GO" id="GO:0050354">
    <property type="term" value="F:triokinase activity"/>
    <property type="evidence" value="ECO:0007669"/>
    <property type="project" value="UniProtKB-EC"/>
</dbReference>
<evidence type="ECO:0000256" key="3">
    <source>
        <dbReference type="ARBA" id="ARBA00012578"/>
    </source>
</evidence>
<evidence type="ECO:0000313" key="18">
    <source>
        <dbReference type="EMBL" id="RWS19947.1"/>
    </source>
</evidence>
<dbReference type="PROSITE" id="PS51481">
    <property type="entry name" value="DHAK"/>
    <property type="match status" value="1"/>
</dbReference>
<dbReference type="VEuPathDB" id="VectorBase:LDEU012093"/>
<dbReference type="AlphaFoldDB" id="A0A443RX49"/>
<evidence type="ECO:0000256" key="12">
    <source>
        <dbReference type="ARBA" id="ARBA00046681"/>
    </source>
</evidence>
<comment type="catalytic activity">
    <reaction evidence="14">
        <text>FAD = riboflavin cyclic-4',5'-phosphate + AMP + H(+)</text>
        <dbReference type="Rhea" id="RHEA:13729"/>
        <dbReference type="ChEBI" id="CHEBI:15378"/>
        <dbReference type="ChEBI" id="CHEBI:57692"/>
        <dbReference type="ChEBI" id="CHEBI:76202"/>
        <dbReference type="ChEBI" id="CHEBI:456215"/>
        <dbReference type="EC" id="4.6.1.15"/>
    </reaction>
</comment>
<evidence type="ECO:0000256" key="7">
    <source>
        <dbReference type="ARBA" id="ARBA00022777"/>
    </source>
</evidence>